<feature type="signal peptide" evidence="5">
    <location>
        <begin position="1"/>
        <end position="29"/>
    </location>
</feature>
<gene>
    <name evidence="7" type="primary">msrB</name>
    <name evidence="7" type="ORF">PZE19_04355</name>
</gene>
<keyword evidence="5" id="KW-0732">Signal</keyword>
<organism evidence="7 8">
    <name type="scientific">Paludisphaera mucosa</name>
    <dbReference type="NCBI Taxonomy" id="3030827"/>
    <lineage>
        <taxon>Bacteria</taxon>
        <taxon>Pseudomonadati</taxon>
        <taxon>Planctomycetota</taxon>
        <taxon>Planctomycetia</taxon>
        <taxon>Isosphaerales</taxon>
        <taxon>Isosphaeraceae</taxon>
        <taxon>Paludisphaera</taxon>
    </lineage>
</organism>
<dbReference type="InterPro" id="IPR011057">
    <property type="entry name" value="Mss4-like_sf"/>
</dbReference>
<evidence type="ECO:0000313" key="7">
    <source>
        <dbReference type="EMBL" id="MDG3002988.1"/>
    </source>
</evidence>
<evidence type="ECO:0000313" key="8">
    <source>
        <dbReference type="Proteomes" id="UP001216907"/>
    </source>
</evidence>
<proteinExistence type="predicted"/>
<dbReference type="Pfam" id="PF01641">
    <property type="entry name" value="SelR"/>
    <property type="match status" value="1"/>
</dbReference>
<dbReference type="InterPro" id="IPR002579">
    <property type="entry name" value="Met_Sox_Rdtase_MsrB_dom"/>
</dbReference>
<evidence type="ECO:0000256" key="4">
    <source>
        <dbReference type="SAM" id="MobiDB-lite"/>
    </source>
</evidence>
<evidence type="ECO:0000256" key="3">
    <source>
        <dbReference type="ARBA" id="ARBA00048488"/>
    </source>
</evidence>
<dbReference type="PANTHER" id="PTHR10173:SF52">
    <property type="entry name" value="METHIONINE-R-SULFOXIDE REDUCTASE B1"/>
    <property type="match status" value="1"/>
</dbReference>
<dbReference type="Gene3D" id="2.170.150.20">
    <property type="entry name" value="Peptide methionine sulfoxide reductase"/>
    <property type="match status" value="1"/>
</dbReference>
<keyword evidence="2 7" id="KW-0560">Oxidoreductase</keyword>
<dbReference type="GO" id="GO:0033743">
    <property type="term" value="F:peptide-methionine (R)-S-oxide reductase activity"/>
    <property type="evidence" value="ECO:0007669"/>
    <property type="project" value="UniProtKB-EC"/>
</dbReference>
<dbReference type="EC" id="1.8.4.12" evidence="1"/>
<evidence type="ECO:0000256" key="5">
    <source>
        <dbReference type="SAM" id="SignalP"/>
    </source>
</evidence>
<feature type="domain" description="MsrB" evidence="6">
    <location>
        <begin position="81"/>
        <end position="203"/>
    </location>
</feature>
<feature type="chain" id="PRO_5045486425" description="peptide-methionine (R)-S-oxide reductase" evidence="5">
    <location>
        <begin position="30"/>
        <end position="249"/>
    </location>
</feature>
<evidence type="ECO:0000256" key="2">
    <source>
        <dbReference type="ARBA" id="ARBA00023002"/>
    </source>
</evidence>
<evidence type="ECO:0000259" key="6">
    <source>
        <dbReference type="PROSITE" id="PS51790"/>
    </source>
</evidence>
<dbReference type="RefSeq" id="WP_277859347.1">
    <property type="nucleotide sequence ID" value="NZ_JARRAG010000001.1"/>
</dbReference>
<dbReference type="Proteomes" id="UP001216907">
    <property type="component" value="Unassembled WGS sequence"/>
</dbReference>
<feature type="region of interest" description="Disordered" evidence="4">
    <location>
        <begin position="204"/>
        <end position="249"/>
    </location>
</feature>
<protein>
    <recommendedName>
        <fullName evidence="1">peptide-methionine (R)-S-oxide reductase</fullName>
        <ecNumber evidence="1">1.8.4.12</ecNumber>
    </recommendedName>
</protein>
<keyword evidence="8" id="KW-1185">Reference proteome</keyword>
<name>A0ABT6F5X4_9BACT</name>
<dbReference type="InterPro" id="IPR028427">
    <property type="entry name" value="Met_Sox_Rdtase_MsrB"/>
</dbReference>
<dbReference type="EMBL" id="JARRAG010000001">
    <property type="protein sequence ID" value="MDG3002988.1"/>
    <property type="molecule type" value="Genomic_DNA"/>
</dbReference>
<reference evidence="7 8" key="1">
    <citation type="submission" date="2023-03" db="EMBL/GenBank/DDBJ databases">
        <title>Paludisphaera mucosa sp. nov. a novel planctomycete from northern fen.</title>
        <authorList>
            <person name="Ivanova A."/>
        </authorList>
    </citation>
    <scope>NUCLEOTIDE SEQUENCE [LARGE SCALE GENOMIC DNA]</scope>
    <source>
        <strain evidence="7 8">Pla2</strain>
    </source>
</reference>
<feature type="compositionally biased region" description="Basic and acidic residues" evidence="4">
    <location>
        <begin position="48"/>
        <end position="78"/>
    </location>
</feature>
<accession>A0ABT6F5X4</accession>
<comment type="caution">
    <text evidence="7">The sequence shown here is derived from an EMBL/GenBank/DDBJ whole genome shotgun (WGS) entry which is preliminary data.</text>
</comment>
<sequence>MSTAPHPREIARLLAGALAVAVIASSTQAQDARSRPSTTSDEASASKPVDDTAKPAAKSDVRDPAAKDAPEKESERVFKSDEEWRRILTYDQYLVTRMKMTEPAFTGRYAHGNFKGTFLCVCCGAKLFDSRHKFDSGTGWPSFWRPFVPKALDEALDRSEAEPRIEVTCARCGAHLGHVFSDGPAPTGLRYCINSLAIKLDSEPVRPAVPTRKATNRRRTPSSRDARPEAPESTAPPVDGSKPKAPAAS</sequence>
<evidence type="ECO:0000256" key="1">
    <source>
        <dbReference type="ARBA" id="ARBA00012499"/>
    </source>
</evidence>
<dbReference type="PROSITE" id="PS51790">
    <property type="entry name" value="MSRB"/>
    <property type="match status" value="1"/>
</dbReference>
<comment type="catalytic activity">
    <reaction evidence="3">
        <text>L-methionyl-[protein] + [thioredoxin]-disulfide + H2O = L-methionyl-(R)-S-oxide-[protein] + [thioredoxin]-dithiol</text>
        <dbReference type="Rhea" id="RHEA:24164"/>
        <dbReference type="Rhea" id="RHEA-COMP:10698"/>
        <dbReference type="Rhea" id="RHEA-COMP:10700"/>
        <dbReference type="Rhea" id="RHEA-COMP:12313"/>
        <dbReference type="Rhea" id="RHEA-COMP:12314"/>
        <dbReference type="ChEBI" id="CHEBI:15377"/>
        <dbReference type="ChEBI" id="CHEBI:16044"/>
        <dbReference type="ChEBI" id="CHEBI:29950"/>
        <dbReference type="ChEBI" id="CHEBI:45764"/>
        <dbReference type="ChEBI" id="CHEBI:50058"/>
        <dbReference type="EC" id="1.8.4.12"/>
    </reaction>
</comment>
<dbReference type="SUPFAM" id="SSF51316">
    <property type="entry name" value="Mss4-like"/>
    <property type="match status" value="1"/>
</dbReference>
<feature type="compositionally biased region" description="Polar residues" evidence="4">
    <location>
        <begin position="25"/>
        <end position="43"/>
    </location>
</feature>
<dbReference type="NCBIfam" id="TIGR00357">
    <property type="entry name" value="peptide-methionine (R)-S-oxide reductase MsrB"/>
    <property type="match status" value="1"/>
</dbReference>
<feature type="region of interest" description="Disordered" evidence="4">
    <location>
        <begin position="25"/>
        <end position="78"/>
    </location>
</feature>
<dbReference type="PANTHER" id="PTHR10173">
    <property type="entry name" value="METHIONINE SULFOXIDE REDUCTASE"/>
    <property type="match status" value="1"/>
</dbReference>